<dbReference type="PROSITE" id="PS51257">
    <property type="entry name" value="PROKAR_LIPOPROTEIN"/>
    <property type="match status" value="1"/>
</dbReference>
<reference evidence="8" key="1">
    <citation type="submission" date="2022-11" db="UniProtKB">
        <authorList>
            <consortium name="WormBaseParasite"/>
        </authorList>
    </citation>
    <scope>IDENTIFICATION</scope>
</reference>
<accession>A0A914VL27</accession>
<dbReference type="WBParaSite" id="PSAMB.scaffold205size65943.g3304.t1">
    <property type="protein sequence ID" value="PSAMB.scaffold205size65943.g3304.t1"/>
    <property type="gene ID" value="PSAMB.scaffold205size65943.g3304"/>
</dbReference>
<dbReference type="InterPro" id="IPR023209">
    <property type="entry name" value="DAO"/>
</dbReference>
<evidence type="ECO:0000256" key="4">
    <source>
        <dbReference type="ARBA" id="ARBA00022827"/>
    </source>
</evidence>
<dbReference type="SUPFAM" id="SSF54373">
    <property type="entry name" value="FAD-linked reductases, C-terminal domain"/>
    <property type="match status" value="1"/>
</dbReference>
<dbReference type="PANTHER" id="PTHR11530">
    <property type="entry name" value="D-AMINO ACID OXIDASE"/>
    <property type="match status" value="1"/>
</dbReference>
<comment type="cofactor">
    <cofactor evidence="1">
        <name>FAD</name>
        <dbReference type="ChEBI" id="CHEBI:57692"/>
    </cofactor>
</comment>
<keyword evidence="5" id="KW-0560">Oxidoreductase</keyword>
<dbReference type="Gene3D" id="3.30.9.10">
    <property type="entry name" value="D-Amino Acid Oxidase, subunit A, domain 2"/>
    <property type="match status" value="1"/>
</dbReference>
<proteinExistence type="inferred from homology"/>
<name>A0A914VL27_9BILA</name>
<dbReference type="Pfam" id="PF01266">
    <property type="entry name" value="DAO"/>
    <property type="match status" value="2"/>
</dbReference>
<evidence type="ECO:0000259" key="6">
    <source>
        <dbReference type="Pfam" id="PF01266"/>
    </source>
</evidence>
<keyword evidence="4" id="KW-0274">FAD</keyword>
<comment type="similarity">
    <text evidence="2">Belongs to the DAMOX/DASOX family.</text>
</comment>
<evidence type="ECO:0000313" key="8">
    <source>
        <dbReference type="WBParaSite" id="PSAMB.scaffold205size65943.g3304.t1"/>
    </source>
</evidence>
<dbReference type="GO" id="GO:0005737">
    <property type="term" value="C:cytoplasm"/>
    <property type="evidence" value="ECO:0007669"/>
    <property type="project" value="TreeGrafter"/>
</dbReference>
<dbReference type="PROSITE" id="PS00677">
    <property type="entry name" value="DAO"/>
    <property type="match status" value="1"/>
</dbReference>
<evidence type="ECO:0000256" key="1">
    <source>
        <dbReference type="ARBA" id="ARBA00001974"/>
    </source>
</evidence>
<evidence type="ECO:0000256" key="3">
    <source>
        <dbReference type="ARBA" id="ARBA00022630"/>
    </source>
</evidence>
<evidence type="ECO:0000256" key="5">
    <source>
        <dbReference type="ARBA" id="ARBA00023002"/>
    </source>
</evidence>
<keyword evidence="7" id="KW-1185">Reference proteome</keyword>
<dbReference type="GO" id="GO:0003884">
    <property type="term" value="F:D-amino-acid oxidase activity"/>
    <property type="evidence" value="ECO:0007669"/>
    <property type="project" value="InterPro"/>
</dbReference>
<feature type="domain" description="FAD dependent oxidoreductase" evidence="6">
    <location>
        <begin position="80"/>
        <end position="306"/>
    </location>
</feature>
<dbReference type="AlphaFoldDB" id="A0A914VL27"/>
<dbReference type="SUPFAM" id="SSF51971">
    <property type="entry name" value="Nucleotide-binding domain"/>
    <property type="match status" value="1"/>
</dbReference>
<protein>
    <submittedName>
        <fullName evidence="8">FAD dependent oxidoreductase domain-containing protein</fullName>
    </submittedName>
</protein>
<sequence length="318" mass="35409">MNKTRVAVVGAGVSGCSCALALIEQYPNVDVTVFADRPFTDTTSFGPPGIFALDYQQYNVGASSGVQLISGYILSDNEQLLKEEEENMSDIVFNFQWLKPKDFQLFANPPKYGIFFTTFTTEGRTYVPWLTSRLKERKVKFEQRTIAKLNELGNTFDFVINCAGVDAGKIAGDDDTVVPARGVLLEVAAPGQKHFISLDIGTALIPTTKSFFIGTLKQMGRSDRVVTQQDRDEIWERNLKIMPTLKNAKVMSEWAGLRPVRKEGIRLEMKDNIAANGKRYYIVHNYGHGSNGFTLSWGCAKEVVELIGGQLHHPNSKI</sequence>
<organism evidence="7 8">
    <name type="scientific">Plectus sambesii</name>
    <dbReference type="NCBI Taxonomy" id="2011161"/>
    <lineage>
        <taxon>Eukaryota</taxon>
        <taxon>Metazoa</taxon>
        <taxon>Ecdysozoa</taxon>
        <taxon>Nematoda</taxon>
        <taxon>Chromadorea</taxon>
        <taxon>Plectida</taxon>
        <taxon>Plectina</taxon>
        <taxon>Plectoidea</taxon>
        <taxon>Plectidae</taxon>
        <taxon>Plectus</taxon>
    </lineage>
</organism>
<dbReference type="GO" id="GO:0019478">
    <property type="term" value="P:D-amino acid catabolic process"/>
    <property type="evidence" value="ECO:0007669"/>
    <property type="project" value="TreeGrafter"/>
</dbReference>
<evidence type="ECO:0000313" key="7">
    <source>
        <dbReference type="Proteomes" id="UP000887566"/>
    </source>
</evidence>
<dbReference type="InterPro" id="IPR006076">
    <property type="entry name" value="FAD-dep_OxRdtase"/>
</dbReference>
<dbReference type="Gene3D" id="3.40.50.720">
    <property type="entry name" value="NAD(P)-binding Rossmann-like Domain"/>
    <property type="match status" value="1"/>
</dbReference>
<feature type="domain" description="FAD dependent oxidoreductase" evidence="6">
    <location>
        <begin position="5"/>
        <end position="54"/>
    </location>
</feature>
<dbReference type="GO" id="GO:0071949">
    <property type="term" value="F:FAD binding"/>
    <property type="evidence" value="ECO:0007669"/>
    <property type="project" value="InterPro"/>
</dbReference>
<evidence type="ECO:0000256" key="2">
    <source>
        <dbReference type="ARBA" id="ARBA00006730"/>
    </source>
</evidence>
<keyword evidence="3" id="KW-0285">Flavoprotein</keyword>
<dbReference type="Proteomes" id="UP000887566">
    <property type="component" value="Unplaced"/>
</dbReference>
<dbReference type="PANTHER" id="PTHR11530:SF28">
    <property type="entry name" value="D-ASPARTATE OXIDASE 1"/>
    <property type="match status" value="1"/>
</dbReference>
<dbReference type="InterPro" id="IPR006181">
    <property type="entry name" value="D-amino_acid_oxidase_CS"/>
</dbReference>